<proteinExistence type="predicted"/>
<evidence type="ECO:0000313" key="2">
    <source>
        <dbReference type="Proteomes" id="UP001234581"/>
    </source>
</evidence>
<keyword evidence="2" id="KW-1185">Reference proteome</keyword>
<evidence type="ECO:0000313" key="1">
    <source>
        <dbReference type="EMBL" id="KAJ8655536.1"/>
    </source>
</evidence>
<sequence length="76" mass="8657">MVVDQNFLGILLGIQPVGAVVRLKSCQLFKKHGVQDDCGSVDMWICGSAKTWISKTLWIFVTRRLTNGAEYEYEYE</sequence>
<name>A0AAD7XWM6_9FUNG</name>
<gene>
    <name evidence="1" type="ORF">O0I10_008822</name>
</gene>
<dbReference type="RefSeq" id="XP_058340449.1">
    <property type="nucleotide sequence ID" value="XM_058488823.1"/>
</dbReference>
<dbReference type="AlphaFoldDB" id="A0AAD7XWM6"/>
<comment type="caution">
    <text evidence="1">The sequence shown here is derived from an EMBL/GenBank/DDBJ whole genome shotgun (WGS) entry which is preliminary data.</text>
</comment>
<reference evidence="1 2" key="1">
    <citation type="submission" date="2023-03" db="EMBL/GenBank/DDBJ databases">
        <title>Genome sequence of Lichtheimia ornata CBS 291.66.</title>
        <authorList>
            <person name="Mohabir J.T."/>
            <person name="Shea T.P."/>
            <person name="Kurbessoian T."/>
            <person name="Berby B."/>
            <person name="Fontaine J."/>
            <person name="Livny J."/>
            <person name="Gnirke A."/>
            <person name="Stajich J.E."/>
            <person name="Cuomo C.A."/>
        </authorList>
    </citation>
    <scope>NUCLEOTIDE SEQUENCE [LARGE SCALE GENOMIC DNA]</scope>
    <source>
        <strain evidence="1">CBS 291.66</strain>
    </source>
</reference>
<dbReference type="Proteomes" id="UP001234581">
    <property type="component" value="Unassembled WGS sequence"/>
</dbReference>
<dbReference type="GeneID" id="83216229"/>
<protein>
    <submittedName>
        <fullName evidence="1">Uncharacterized protein</fullName>
    </submittedName>
</protein>
<accession>A0AAD7XWM6</accession>
<organism evidence="1 2">
    <name type="scientific">Lichtheimia ornata</name>
    <dbReference type="NCBI Taxonomy" id="688661"/>
    <lineage>
        <taxon>Eukaryota</taxon>
        <taxon>Fungi</taxon>
        <taxon>Fungi incertae sedis</taxon>
        <taxon>Mucoromycota</taxon>
        <taxon>Mucoromycotina</taxon>
        <taxon>Mucoromycetes</taxon>
        <taxon>Mucorales</taxon>
        <taxon>Lichtheimiaceae</taxon>
        <taxon>Lichtheimia</taxon>
    </lineage>
</organism>
<dbReference type="EMBL" id="JARTCD010000048">
    <property type="protein sequence ID" value="KAJ8655536.1"/>
    <property type="molecule type" value="Genomic_DNA"/>
</dbReference>